<dbReference type="NCBIfam" id="TIGR00254">
    <property type="entry name" value="GGDEF"/>
    <property type="match status" value="1"/>
</dbReference>
<dbReference type="SMART" id="SM00267">
    <property type="entry name" value="GGDEF"/>
    <property type="match status" value="1"/>
</dbReference>
<dbReference type="Gene3D" id="1.25.40.10">
    <property type="entry name" value="Tetratricopeptide repeat domain"/>
    <property type="match status" value="2"/>
</dbReference>
<dbReference type="InterPro" id="IPR011990">
    <property type="entry name" value="TPR-like_helical_dom_sf"/>
</dbReference>
<dbReference type="PROSITE" id="PS50887">
    <property type="entry name" value="GGDEF"/>
    <property type="match status" value="1"/>
</dbReference>
<dbReference type="InterPro" id="IPR029787">
    <property type="entry name" value="Nucleotide_cyclase"/>
</dbReference>
<dbReference type="InterPro" id="IPR052020">
    <property type="entry name" value="Cyclic_di-GMP/3'3'-cGAMP_PDE"/>
</dbReference>
<dbReference type="Proteomes" id="UP000552709">
    <property type="component" value="Unassembled WGS sequence"/>
</dbReference>
<feature type="domain" description="HD-GYP" evidence="3">
    <location>
        <begin position="466"/>
        <end position="663"/>
    </location>
</feature>
<dbReference type="Pfam" id="PF13432">
    <property type="entry name" value="TPR_16"/>
    <property type="match status" value="1"/>
</dbReference>
<dbReference type="PANTHER" id="PTHR45228">
    <property type="entry name" value="CYCLIC DI-GMP PHOSPHODIESTERASE TM_0186-RELATED"/>
    <property type="match status" value="1"/>
</dbReference>
<sequence length="856" mass="93825">MTVGPQSSSAPRPGPPQTQLQALQRAIPELLGVDPAQALAMARTCCDLIGKLDCSEAAESHVLLGRALQASGQQTEALAAFRRAADLFKQLRQPVSEAEARGLVGKALIDLEQFDDAAIALERALELAKPVPEAAAIQATALNHLAAVHNHQGRAAEALQLTHQALQLHESGGNVTGQVHCLTNIGSLQMRFGQYGEAIKSLTRAYSLYKTQAADPKTEMPILHNLAHVHSMSGDAGLAIEVMLTAYQAASATGNQRLEALASLNLGGFYLDTRQFDRAREYLQLALSLSRELKYQVGELSALDSLGNLYGQTEEPVLALQTIREALAIALEIGSKQGELEARLQLGRLHLRQGELDAARQQLEAGLELAVSIQSVKEQAEAHEALAEYSERCGDLGRALAHSRELTRIERELFNAERDRQTRNLSIQFEVERARHDAEIYRVRTDVEQEGRQRAEEQVRVRTAELARAQQEVVTRLAMAAEYRDDTTGEHTRRVGRTSARIARALGWPEGQANVLGIAARLHDVGKIGIPDSVLLKSGKLESAEFRQMQTHTLIGARILSGGRSELLRLAEEIALTHHERWDGSGYPRGLRASEIPLSGRIVALADVFDALTHARPYKAAWSPQEALDEIRKLTGSHFDPELVDTAVAVLTQPDSHDSDWGEEPLPLEQEDASHVLTVFEQLLVERTRELEQARAVAERLALTDSLTGLGNRRALEQVLERTLKQAAGNHSPFTVISFDLDGLKGVNDAHGHAQGDLFLQGFAQALTEVLGDVGLAYRIGGDEFAVVTANPLDEGALQDLLDQVHGQMRRQGFEDATASMGHAQYPQDAQTAGDLLRLSDQRMYHRKLFRRRGLH</sequence>
<feature type="repeat" description="TPR" evidence="1">
    <location>
        <begin position="260"/>
        <end position="293"/>
    </location>
</feature>
<dbReference type="InterPro" id="IPR043128">
    <property type="entry name" value="Rev_trsase/Diguanyl_cyclase"/>
</dbReference>
<dbReference type="Pfam" id="PF13181">
    <property type="entry name" value="TPR_8"/>
    <property type="match status" value="2"/>
</dbReference>
<dbReference type="PANTHER" id="PTHR45228:SF8">
    <property type="entry name" value="TWO-COMPONENT RESPONSE REGULATOR-RELATED"/>
    <property type="match status" value="1"/>
</dbReference>
<dbReference type="SUPFAM" id="SSF48452">
    <property type="entry name" value="TPR-like"/>
    <property type="match status" value="2"/>
</dbReference>
<comment type="caution">
    <text evidence="4">The sequence shown here is derived from an EMBL/GenBank/DDBJ whole genome shotgun (WGS) entry which is preliminary data.</text>
</comment>
<dbReference type="Pfam" id="PF00990">
    <property type="entry name" value="GGDEF"/>
    <property type="match status" value="1"/>
</dbReference>
<dbReference type="InterPro" id="IPR037522">
    <property type="entry name" value="HD_GYP_dom"/>
</dbReference>
<dbReference type="CDD" id="cd00077">
    <property type="entry name" value="HDc"/>
    <property type="match status" value="1"/>
</dbReference>
<dbReference type="AlphaFoldDB" id="A0A7W8NDI1"/>
<feature type="domain" description="GGDEF" evidence="2">
    <location>
        <begin position="732"/>
        <end position="856"/>
    </location>
</feature>
<gene>
    <name evidence="4" type="ORF">HNQ08_000706</name>
</gene>
<dbReference type="SUPFAM" id="SSF55073">
    <property type="entry name" value="Nucleotide cyclase"/>
    <property type="match status" value="1"/>
</dbReference>
<dbReference type="InterPro" id="IPR019734">
    <property type="entry name" value="TPR_rpt"/>
</dbReference>
<dbReference type="InterPro" id="IPR003607">
    <property type="entry name" value="HD/PDEase_dom"/>
</dbReference>
<proteinExistence type="predicted"/>
<dbReference type="PROSITE" id="PS50005">
    <property type="entry name" value="TPR"/>
    <property type="match status" value="1"/>
</dbReference>
<evidence type="ECO:0000313" key="4">
    <source>
        <dbReference type="EMBL" id="MBB5361635.1"/>
    </source>
</evidence>
<reference evidence="4 5" key="1">
    <citation type="submission" date="2020-08" db="EMBL/GenBank/DDBJ databases">
        <title>Genomic Encyclopedia of Type Strains, Phase IV (KMG-IV): sequencing the most valuable type-strain genomes for metagenomic binning, comparative biology and taxonomic classification.</title>
        <authorList>
            <person name="Goeker M."/>
        </authorList>
    </citation>
    <scope>NUCLEOTIDE SEQUENCE [LARGE SCALE GENOMIC DNA]</scope>
    <source>
        <strain evidence="4 5">DSM 27939</strain>
    </source>
</reference>
<evidence type="ECO:0000313" key="5">
    <source>
        <dbReference type="Proteomes" id="UP000552709"/>
    </source>
</evidence>
<dbReference type="Pfam" id="PF13487">
    <property type="entry name" value="HD_5"/>
    <property type="match status" value="1"/>
</dbReference>
<organism evidence="4 5">
    <name type="scientific">Deinococcus humi</name>
    <dbReference type="NCBI Taxonomy" id="662880"/>
    <lineage>
        <taxon>Bacteria</taxon>
        <taxon>Thermotogati</taxon>
        <taxon>Deinococcota</taxon>
        <taxon>Deinococci</taxon>
        <taxon>Deinococcales</taxon>
        <taxon>Deinococcaceae</taxon>
        <taxon>Deinococcus</taxon>
    </lineage>
</organism>
<dbReference type="Pfam" id="PF13424">
    <property type="entry name" value="TPR_12"/>
    <property type="match status" value="2"/>
</dbReference>
<dbReference type="EMBL" id="JACHFL010000001">
    <property type="protein sequence ID" value="MBB5361635.1"/>
    <property type="molecule type" value="Genomic_DNA"/>
</dbReference>
<dbReference type="InterPro" id="IPR000160">
    <property type="entry name" value="GGDEF_dom"/>
</dbReference>
<keyword evidence="1" id="KW-0802">TPR repeat</keyword>
<dbReference type="SMART" id="SM00028">
    <property type="entry name" value="TPR"/>
    <property type="match status" value="8"/>
</dbReference>
<dbReference type="Gene3D" id="1.10.3210.10">
    <property type="entry name" value="Hypothetical protein af1432"/>
    <property type="match status" value="1"/>
</dbReference>
<name>A0A7W8NDI1_9DEIO</name>
<dbReference type="PROSITE" id="PS51832">
    <property type="entry name" value="HD_GYP"/>
    <property type="match status" value="1"/>
</dbReference>
<keyword evidence="5" id="KW-1185">Reference proteome</keyword>
<evidence type="ECO:0000256" key="1">
    <source>
        <dbReference type="PROSITE-ProRule" id="PRU00339"/>
    </source>
</evidence>
<evidence type="ECO:0000259" key="3">
    <source>
        <dbReference type="PROSITE" id="PS51832"/>
    </source>
</evidence>
<dbReference type="RefSeq" id="WP_184127680.1">
    <property type="nucleotide sequence ID" value="NZ_JACHFL010000001.1"/>
</dbReference>
<dbReference type="SMART" id="SM00471">
    <property type="entry name" value="HDc"/>
    <property type="match status" value="1"/>
</dbReference>
<dbReference type="CDD" id="cd01949">
    <property type="entry name" value="GGDEF"/>
    <property type="match status" value="1"/>
</dbReference>
<evidence type="ECO:0000259" key="2">
    <source>
        <dbReference type="PROSITE" id="PS50887"/>
    </source>
</evidence>
<dbReference type="Gene3D" id="3.30.70.270">
    <property type="match status" value="1"/>
</dbReference>
<dbReference type="SUPFAM" id="SSF109604">
    <property type="entry name" value="HD-domain/PDEase-like"/>
    <property type="match status" value="1"/>
</dbReference>
<accession>A0A7W8NDI1</accession>
<protein>
    <submittedName>
        <fullName evidence="4">Diguanylate cyclase (GGDEF)-like protein</fullName>
    </submittedName>
</protein>